<evidence type="ECO:0000256" key="6">
    <source>
        <dbReference type="ARBA" id="ARBA00023125"/>
    </source>
</evidence>
<dbReference type="InterPro" id="IPR010921">
    <property type="entry name" value="Trp_repressor/repl_initiator"/>
</dbReference>
<evidence type="ECO:0000256" key="8">
    <source>
        <dbReference type="HAMAP-Rule" id="MF_00475"/>
    </source>
</evidence>
<dbReference type="PANTHER" id="PTHR38025">
    <property type="entry name" value="TRP OPERON REPRESSOR"/>
    <property type="match status" value="1"/>
</dbReference>
<dbReference type="InterPro" id="IPR000831">
    <property type="entry name" value="Trp_repress"/>
</dbReference>
<dbReference type="SUPFAM" id="SSF48295">
    <property type="entry name" value="TrpR-like"/>
    <property type="match status" value="1"/>
</dbReference>
<dbReference type="STRING" id="1122190.GCA_000621105_00785"/>
<dbReference type="EMBL" id="CP015030">
    <property type="protein sequence ID" value="QIM66557.1"/>
    <property type="molecule type" value="Genomic_DNA"/>
</dbReference>
<comment type="subcellular location">
    <subcellularLocation>
        <location evidence="1 8">Cytoplasm</location>
    </subcellularLocation>
</comment>
<evidence type="ECO:0000256" key="1">
    <source>
        <dbReference type="ARBA" id="ARBA00004496"/>
    </source>
</evidence>
<dbReference type="OrthoDB" id="5704033at2"/>
<dbReference type="InterPro" id="IPR038116">
    <property type="entry name" value="TrpR-like_sf"/>
</dbReference>
<proteinExistence type="inferred from homology"/>
<evidence type="ECO:0000256" key="4">
    <source>
        <dbReference type="ARBA" id="ARBA00022491"/>
    </source>
</evidence>
<dbReference type="AlphaFoldDB" id="A0A011P530"/>
<dbReference type="PATRIC" id="fig|1450449.3.peg.1676"/>
<comment type="subunit">
    <text evidence="8">Homodimer.</text>
</comment>
<dbReference type="GO" id="GO:0045892">
    <property type="term" value="P:negative regulation of DNA-templated transcription"/>
    <property type="evidence" value="ECO:0007669"/>
    <property type="project" value="UniProtKB-UniRule"/>
</dbReference>
<reference evidence="10 12" key="2">
    <citation type="submission" date="2016-03" db="EMBL/GenBank/DDBJ databases">
        <authorList>
            <person name="Bojesen A.M."/>
            <person name="Planet P."/>
            <person name="Hansen M.J."/>
        </authorList>
    </citation>
    <scope>NUCLEOTIDE SEQUENCE [LARGE SCALE GENOMIC DNA]</scope>
    <source>
        <strain evidence="10 12">B 234/94</strain>
    </source>
</reference>
<evidence type="ECO:0000313" key="9">
    <source>
        <dbReference type="EMBL" id="EXI61619.1"/>
    </source>
</evidence>
<dbReference type="Pfam" id="PF01371">
    <property type="entry name" value="Trp_repressor"/>
    <property type="match status" value="1"/>
</dbReference>
<dbReference type="NCBIfam" id="TIGR01321">
    <property type="entry name" value="TrpR"/>
    <property type="match status" value="1"/>
</dbReference>
<name>A0A011P530_9PAST</name>
<evidence type="ECO:0000256" key="5">
    <source>
        <dbReference type="ARBA" id="ARBA00023015"/>
    </source>
</evidence>
<dbReference type="PANTHER" id="PTHR38025:SF1">
    <property type="entry name" value="TRP OPERON REPRESSOR"/>
    <property type="match status" value="1"/>
</dbReference>
<evidence type="ECO:0000313" key="10">
    <source>
        <dbReference type="EMBL" id="QIM66557.1"/>
    </source>
</evidence>
<dbReference type="GO" id="GO:0005737">
    <property type="term" value="C:cytoplasm"/>
    <property type="evidence" value="ECO:0007669"/>
    <property type="project" value="UniProtKB-SubCell"/>
</dbReference>
<evidence type="ECO:0000256" key="2">
    <source>
        <dbReference type="ARBA" id="ARBA00007027"/>
    </source>
</evidence>
<dbReference type="Gene3D" id="1.10.1270.10">
    <property type="entry name" value="TrpR-like"/>
    <property type="match status" value="1"/>
</dbReference>
<keyword evidence="3 8" id="KW-0963">Cytoplasm</keyword>
<dbReference type="HAMAP" id="MF_00475">
    <property type="entry name" value="Trp_repressor"/>
    <property type="match status" value="1"/>
</dbReference>
<keyword evidence="11" id="KW-1185">Reference proteome</keyword>
<dbReference type="InterPro" id="IPR013335">
    <property type="entry name" value="Trp_repress_bac"/>
</dbReference>
<dbReference type="Proteomes" id="UP000501366">
    <property type="component" value="Chromosome"/>
</dbReference>
<feature type="DNA-binding region" evidence="8">
    <location>
        <begin position="62"/>
        <end position="85"/>
    </location>
</feature>
<dbReference type="RefSeq" id="WP_027074683.1">
    <property type="nucleotide sequence ID" value="NZ_AVSP01000005.1"/>
</dbReference>
<comment type="similarity">
    <text evidence="2 8">Belongs to the TrpR family.</text>
</comment>
<evidence type="ECO:0000313" key="11">
    <source>
        <dbReference type="Proteomes" id="UP000054123"/>
    </source>
</evidence>
<dbReference type="EMBL" id="JANJ01000006">
    <property type="protein sequence ID" value="EXI61619.1"/>
    <property type="molecule type" value="Genomic_DNA"/>
</dbReference>
<evidence type="ECO:0000256" key="7">
    <source>
        <dbReference type="ARBA" id="ARBA00023163"/>
    </source>
</evidence>
<sequence>MNTLYNQRDPKEWEQFLTLLKDAVTEDKLEPFFSLFLTPDERGSLGLRVQIVQALLQGETSQREIQQNLNTSAATITRGSNMLKTLDQDFLQWVNGKLNGKE</sequence>
<keyword evidence="5 8" id="KW-0805">Transcription regulation</keyword>
<keyword evidence="4 8" id="KW-0678">Repressor</keyword>
<organism evidence="9 11">
    <name type="scientific">Mannheimia granulomatis</name>
    <dbReference type="NCBI Taxonomy" id="85402"/>
    <lineage>
        <taxon>Bacteria</taxon>
        <taxon>Pseudomonadati</taxon>
        <taxon>Pseudomonadota</taxon>
        <taxon>Gammaproteobacteria</taxon>
        <taxon>Pasteurellales</taxon>
        <taxon>Pasteurellaceae</taxon>
        <taxon>Mannheimia</taxon>
    </lineage>
</organism>
<reference evidence="9 11" key="1">
    <citation type="journal article" date="2014" name="Genome Announc.">
        <title>Genome Sequence of a Presumptive Mannheimia haemolytica Strain with an A1/A6-Cross-Reactive Serotype from a White-Tailed Deer (Odocoileus virginianus).</title>
        <authorList>
            <person name="Lawrence P.K."/>
            <person name="Bey R.F."/>
            <person name="Wiener B."/>
            <person name="Kittichotirat W."/>
            <person name="Bumgarner R.E."/>
        </authorList>
    </citation>
    <scope>NUCLEOTIDE SEQUENCE [LARGE SCALE GENOMIC DNA]</scope>
    <source>
        <strain evidence="9 11">PKL10</strain>
    </source>
</reference>
<comment type="function">
    <text evidence="8">This protein is an aporepressor. When complexed with L-tryptophan it binds the operator region of the trp operon and prevents the initiation of transcription.</text>
</comment>
<evidence type="ECO:0000313" key="12">
    <source>
        <dbReference type="Proteomes" id="UP000501366"/>
    </source>
</evidence>
<evidence type="ECO:0000256" key="3">
    <source>
        <dbReference type="ARBA" id="ARBA00022490"/>
    </source>
</evidence>
<dbReference type="Proteomes" id="UP000054123">
    <property type="component" value="Unassembled WGS sequence"/>
</dbReference>
<dbReference type="PIRSF" id="PIRSF003196">
    <property type="entry name" value="Trp_repressor"/>
    <property type="match status" value="1"/>
</dbReference>
<dbReference type="KEGG" id="mgra:A4G16_03820"/>
<dbReference type="GO" id="GO:0043565">
    <property type="term" value="F:sequence-specific DNA binding"/>
    <property type="evidence" value="ECO:0007669"/>
    <property type="project" value="UniProtKB-UniRule"/>
</dbReference>
<dbReference type="GO" id="GO:0003700">
    <property type="term" value="F:DNA-binding transcription factor activity"/>
    <property type="evidence" value="ECO:0007669"/>
    <property type="project" value="UniProtKB-UniRule"/>
</dbReference>
<protein>
    <recommendedName>
        <fullName evidence="8">Trp operon repressor homolog</fullName>
    </recommendedName>
</protein>
<keyword evidence="7 8" id="KW-0804">Transcription</keyword>
<gene>
    <name evidence="8" type="primary">trpR</name>
    <name evidence="10" type="ORF">A4G16_03820</name>
    <name evidence="9" type="ORF">AK33_08450</name>
</gene>
<accession>A0A011P530</accession>
<keyword evidence="6 8" id="KW-0238">DNA-binding</keyword>